<gene>
    <name evidence="2" type="ORF">CLV54_0271</name>
</gene>
<dbReference type="InterPro" id="IPR000182">
    <property type="entry name" value="GNAT_dom"/>
</dbReference>
<dbReference type="InterPro" id="IPR051908">
    <property type="entry name" value="Ribosomal_N-acetyltransferase"/>
</dbReference>
<dbReference type="SUPFAM" id="SSF55729">
    <property type="entry name" value="Acyl-CoA N-acyltransferases (Nat)"/>
    <property type="match status" value="1"/>
</dbReference>
<dbReference type="OrthoDB" id="9132139at2"/>
<dbReference type="GO" id="GO:0008999">
    <property type="term" value="F:protein-N-terminal-alanine acetyltransferase activity"/>
    <property type="evidence" value="ECO:0007669"/>
    <property type="project" value="TreeGrafter"/>
</dbReference>
<sequence>MTASASASAELPRLRVPFTLPALSTERLRLRPLTEDDVADVAAYQTRDDVVRYLPWPLRDRAASAQHTRERATLTSIAKTGDRAILAISKPAGDGRSRVIGDLTLIAASVPDAQLEIGWVLHPDFQGAGYASEAAGALLRLCFEQFGAHRVSARLDPRNGASAALCERLGMRREALFRHDIFFKGEWGDTAIYAILAEEWAARDPQAPRDSRRIVP</sequence>
<name>A0A2M9C405_9MICO</name>
<protein>
    <submittedName>
        <fullName evidence="2">RimJ/RimL family protein N-acetyltransferase</fullName>
    </submittedName>
</protein>
<evidence type="ECO:0000313" key="3">
    <source>
        <dbReference type="Proteomes" id="UP000230161"/>
    </source>
</evidence>
<dbReference type="GO" id="GO:0005737">
    <property type="term" value="C:cytoplasm"/>
    <property type="evidence" value="ECO:0007669"/>
    <property type="project" value="TreeGrafter"/>
</dbReference>
<dbReference type="PANTHER" id="PTHR43441">
    <property type="entry name" value="RIBOSOMAL-PROTEIN-SERINE ACETYLTRANSFERASE"/>
    <property type="match status" value="1"/>
</dbReference>
<dbReference type="Pfam" id="PF13302">
    <property type="entry name" value="Acetyltransf_3"/>
    <property type="match status" value="1"/>
</dbReference>
<keyword evidence="3" id="KW-1185">Reference proteome</keyword>
<dbReference type="Gene3D" id="3.40.630.30">
    <property type="match status" value="1"/>
</dbReference>
<dbReference type="Proteomes" id="UP000230161">
    <property type="component" value="Unassembled WGS sequence"/>
</dbReference>
<accession>A0A2M9C405</accession>
<proteinExistence type="predicted"/>
<dbReference type="InterPro" id="IPR016181">
    <property type="entry name" value="Acyl_CoA_acyltransferase"/>
</dbReference>
<dbReference type="AlphaFoldDB" id="A0A2M9C405"/>
<keyword evidence="2" id="KW-0808">Transferase</keyword>
<reference evidence="2 3" key="1">
    <citation type="submission" date="2017-11" db="EMBL/GenBank/DDBJ databases">
        <title>Genomic Encyclopedia of Archaeal and Bacterial Type Strains, Phase II (KMG-II): From Individual Species to Whole Genera.</title>
        <authorList>
            <person name="Goeker M."/>
        </authorList>
    </citation>
    <scope>NUCLEOTIDE SEQUENCE [LARGE SCALE GENOMIC DNA]</scope>
    <source>
        <strain evidence="2 3">DSM 25625</strain>
    </source>
</reference>
<evidence type="ECO:0000259" key="1">
    <source>
        <dbReference type="PROSITE" id="PS51186"/>
    </source>
</evidence>
<evidence type="ECO:0000313" key="2">
    <source>
        <dbReference type="EMBL" id="PJJ65242.1"/>
    </source>
</evidence>
<feature type="domain" description="N-acetyltransferase" evidence="1">
    <location>
        <begin position="28"/>
        <end position="199"/>
    </location>
</feature>
<dbReference type="RefSeq" id="WP_100343161.1">
    <property type="nucleotide sequence ID" value="NZ_PGFB01000001.1"/>
</dbReference>
<comment type="caution">
    <text evidence="2">The sequence shown here is derived from an EMBL/GenBank/DDBJ whole genome shotgun (WGS) entry which is preliminary data.</text>
</comment>
<dbReference type="PROSITE" id="PS51186">
    <property type="entry name" value="GNAT"/>
    <property type="match status" value="1"/>
</dbReference>
<dbReference type="PANTHER" id="PTHR43441:SF11">
    <property type="entry name" value="RIBOSOMAL-PROTEIN-SERINE ACETYLTRANSFERASE"/>
    <property type="match status" value="1"/>
</dbReference>
<organism evidence="2 3">
    <name type="scientific">Compostimonas suwonensis</name>
    <dbReference type="NCBI Taxonomy" id="1048394"/>
    <lineage>
        <taxon>Bacteria</taxon>
        <taxon>Bacillati</taxon>
        <taxon>Actinomycetota</taxon>
        <taxon>Actinomycetes</taxon>
        <taxon>Micrococcales</taxon>
        <taxon>Microbacteriaceae</taxon>
        <taxon>Compostimonas</taxon>
    </lineage>
</organism>
<dbReference type="EMBL" id="PGFB01000001">
    <property type="protein sequence ID" value="PJJ65242.1"/>
    <property type="molecule type" value="Genomic_DNA"/>
</dbReference>
<dbReference type="GO" id="GO:1990189">
    <property type="term" value="F:protein N-terminal-serine acetyltransferase activity"/>
    <property type="evidence" value="ECO:0007669"/>
    <property type="project" value="TreeGrafter"/>
</dbReference>